<gene>
    <name evidence="8" type="ORF">ACJRO7_029826</name>
</gene>
<dbReference type="InterPro" id="IPR005123">
    <property type="entry name" value="Oxoglu/Fe-dep_dioxygenase_dom"/>
</dbReference>
<dbReference type="PANTHER" id="PTHR10209:SF714">
    <property type="entry name" value="1-AMINOCYCLOPROPANE-1-CARBOXYLATE OXIDASE HOMOLOG 11-RELATED"/>
    <property type="match status" value="1"/>
</dbReference>
<evidence type="ECO:0000313" key="8">
    <source>
        <dbReference type="EMBL" id="KAL3724722.1"/>
    </source>
</evidence>
<dbReference type="Proteomes" id="UP001634007">
    <property type="component" value="Unassembled WGS sequence"/>
</dbReference>
<dbReference type="PANTHER" id="PTHR10209">
    <property type="entry name" value="OXIDOREDUCTASE, 2OG-FE II OXYGENASE FAMILY PROTEIN"/>
    <property type="match status" value="1"/>
</dbReference>
<evidence type="ECO:0000259" key="7">
    <source>
        <dbReference type="PROSITE" id="PS51471"/>
    </source>
</evidence>
<keyword evidence="3 6" id="KW-0479">Metal-binding</keyword>
<protein>
    <recommendedName>
        <fullName evidence="7">Fe2OG dioxygenase domain-containing protein</fullName>
    </recommendedName>
</protein>
<dbReference type="AlphaFoldDB" id="A0ABD3JC41"/>
<dbReference type="FunFam" id="2.60.120.330:FF:000005">
    <property type="entry name" value="1-aminocyclopropane-1-carboxylate oxidase homolog 1"/>
    <property type="match status" value="1"/>
</dbReference>
<organism evidence="8 9">
    <name type="scientific">Eucalyptus globulus</name>
    <name type="common">Tasmanian blue gum</name>
    <dbReference type="NCBI Taxonomy" id="34317"/>
    <lineage>
        <taxon>Eukaryota</taxon>
        <taxon>Viridiplantae</taxon>
        <taxon>Streptophyta</taxon>
        <taxon>Embryophyta</taxon>
        <taxon>Tracheophyta</taxon>
        <taxon>Spermatophyta</taxon>
        <taxon>Magnoliopsida</taxon>
        <taxon>eudicotyledons</taxon>
        <taxon>Gunneridae</taxon>
        <taxon>Pentapetalae</taxon>
        <taxon>rosids</taxon>
        <taxon>malvids</taxon>
        <taxon>Myrtales</taxon>
        <taxon>Myrtaceae</taxon>
        <taxon>Myrtoideae</taxon>
        <taxon>Eucalypteae</taxon>
        <taxon>Eucalyptus</taxon>
    </lineage>
</organism>
<evidence type="ECO:0000256" key="6">
    <source>
        <dbReference type="RuleBase" id="RU003682"/>
    </source>
</evidence>
<accession>A0ABD3JC41</accession>
<keyword evidence="5 6" id="KW-0408">Iron</keyword>
<dbReference type="InterPro" id="IPR044861">
    <property type="entry name" value="IPNS-like_FE2OG_OXY"/>
</dbReference>
<dbReference type="InterPro" id="IPR026992">
    <property type="entry name" value="DIOX_N"/>
</dbReference>
<dbReference type="InterPro" id="IPR027443">
    <property type="entry name" value="IPNS-like_sf"/>
</dbReference>
<keyword evidence="9" id="KW-1185">Reference proteome</keyword>
<name>A0ABD3JC41_EUCGL</name>
<feature type="domain" description="Fe2OG dioxygenase" evidence="7">
    <location>
        <begin position="204"/>
        <end position="309"/>
    </location>
</feature>
<comment type="cofactor">
    <cofactor evidence="1">
        <name>Fe cation</name>
        <dbReference type="ChEBI" id="CHEBI:24875"/>
    </cofactor>
</comment>
<dbReference type="Pfam" id="PF14226">
    <property type="entry name" value="DIOX_N"/>
    <property type="match status" value="1"/>
</dbReference>
<dbReference type="EMBL" id="JBJKBG010000008">
    <property type="protein sequence ID" value="KAL3724722.1"/>
    <property type="molecule type" value="Genomic_DNA"/>
</dbReference>
<reference evidence="8 9" key="1">
    <citation type="submission" date="2024-11" db="EMBL/GenBank/DDBJ databases">
        <title>Chromosome-level genome assembly of Eucalyptus globulus Labill. provides insights into its genome evolution.</title>
        <authorList>
            <person name="Li X."/>
        </authorList>
    </citation>
    <scope>NUCLEOTIDE SEQUENCE [LARGE SCALE GENOMIC DNA]</scope>
    <source>
        <strain evidence="8">CL2024</strain>
        <tissue evidence="8">Fresh tender leaves</tissue>
    </source>
</reference>
<evidence type="ECO:0000256" key="2">
    <source>
        <dbReference type="ARBA" id="ARBA00008056"/>
    </source>
</evidence>
<evidence type="ECO:0000256" key="1">
    <source>
        <dbReference type="ARBA" id="ARBA00001962"/>
    </source>
</evidence>
<dbReference type="Pfam" id="PF03171">
    <property type="entry name" value="2OG-FeII_Oxy"/>
    <property type="match status" value="1"/>
</dbReference>
<comment type="caution">
    <text evidence="8">The sequence shown here is derived from an EMBL/GenBank/DDBJ whole genome shotgun (WGS) entry which is preliminary data.</text>
</comment>
<evidence type="ECO:0000313" key="9">
    <source>
        <dbReference type="Proteomes" id="UP001634007"/>
    </source>
</evidence>
<dbReference type="Gene3D" id="2.60.120.330">
    <property type="entry name" value="B-lactam Antibiotic, Isopenicillin N Synthase, Chain"/>
    <property type="match status" value="1"/>
</dbReference>
<keyword evidence="4 6" id="KW-0560">Oxidoreductase</keyword>
<dbReference type="GO" id="GO:0051213">
    <property type="term" value="F:dioxygenase activity"/>
    <property type="evidence" value="ECO:0007669"/>
    <property type="project" value="UniProtKB-ARBA"/>
</dbReference>
<sequence length="360" mass="40822">MGILDANEFDRMKELKELDDAKTGVKGLVDEGITGIPNIFLRPASELADDKINLSISDVHLPVVDLSQIQSPERRKPIVDEVKAASSEWGFFRLVNHGVPHSLMEDMLQAIREFHEGDPEEKKRLYSRDAKRTLLYYTNYSFYHARSLSWRDSFAVMSHLSDPLELPAACREAIWEYRRQMRVLGGFLLELLSEALGLKPRHLIEMGCGKKHDLVCHYHPPCPEPDLTWGSTQHRDPFFLTVLLQDQVGGLQVLHQDHWVDVKPVPGSFVVNIGDFLQIVSNNKFRSVEHRVQASRVGPRISAALFMTTESGPSEKAFGPIKELVSEENPPLYGDSRPSEYLSLFHQKKISSVQGGKEQE</sequence>
<evidence type="ECO:0000256" key="4">
    <source>
        <dbReference type="ARBA" id="ARBA00023002"/>
    </source>
</evidence>
<evidence type="ECO:0000256" key="3">
    <source>
        <dbReference type="ARBA" id="ARBA00022723"/>
    </source>
</evidence>
<dbReference type="GO" id="GO:0046872">
    <property type="term" value="F:metal ion binding"/>
    <property type="evidence" value="ECO:0007669"/>
    <property type="project" value="UniProtKB-KW"/>
</dbReference>
<proteinExistence type="inferred from homology"/>
<comment type="similarity">
    <text evidence="2 6">Belongs to the iron/ascorbate-dependent oxidoreductase family.</text>
</comment>
<evidence type="ECO:0000256" key="5">
    <source>
        <dbReference type="ARBA" id="ARBA00023004"/>
    </source>
</evidence>
<dbReference type="SUPFAM" id="SSF51197">
    <property type="entry name" value="Clavaminate synthase-like"/>
    <property type="match status" value="1"/>
</dbReference>
<dbReference type="PROSITE" id="PS51471">
    <property type="entry name" value="FE2OG_OXY"/>
    <property type="match status" value="1"/>
</dbReference>